<comment type="caution">
    <text evidence="1">The sequence shown here is derived from an EMBL/GenBank/DDBJ whole genome shotgun (WGS) entry which is preliminary data.</text>
</comment>
<accession>A0A9N7Z6H5</accession>
<proteinExistence type="predicted"/>
<name>A0A9N7Z6H5_PLEPL</name>
<sequence length="76" mass="9041">MNEESERETKEGGRAIVCRGEVARRHQTVKVEGTKKREEEKRRKKQHCRIGWRRGLVRCCSVLLWAVEVKEEEFES</sequence>
<evidence type="ECO:0000313" key="2">
    <source>
        <dbReference type="Proteomes" id="UP001153269"/>
    </source>
</evidence>
<dbReference type="AlphaFoldDB" id="A0A9N7Z6H5"/>
<evidence type="ECO:0000313" key="1">
    <source>
        <dbReference type="EMBL" id="CAB1453060.1"/>
    </source>
</evidence>
<dbReference type="Proteomes" id="UP001153269">
    <property type="component" value="Unassembled WGS sequence"/>
</dbReference>
<protein>
    <submittedName>
        <fullName evidence="1">Uncharacterized protein</fullName>
    </submittedName>
</protein>
<keyword evidence="2" id="KW-1185">Reference proteome</keyword>
<gene>
    <name evidence="1" type="ORF">PLEPLA_LOCUS40810</name>
</gene>
<dbReference type="EMBL" id="CADEAL010004155">
    <property type="protein sequence ID" value="CAB1453060.1"/>
    <property type="molecule type" value="Genomic_DNA"/>
</dbReference>
<organism evidence="1 2">
    <name type="scientific">Pleuronectes platessa</name>
    <name type="common">European plaice</name>
    <dbReference type="NCBI Taxonomy" id="8262"/>
    <lineage>
        <taxon>Eukaryota</taxon>
        <taxon>Metazoa</taxon>
        <taxon>Chordata</taxon>
        <taxon>Craniata</taxon>
        <taxon>Vertebrata</taxon>
        <taxon>Euteleostomi</taxon>
        <taxon>Actinopterygii</taxon>
        <taxon>Neopterygii</taxon>
        <taxon>Teleostei</taxon>
        <taxon>Neoteleostei</taxon>
        <taxon>Acanthomorphata</taxon>
        <taxon>Carangaria</taxon>
        <taxon>Pleuronectiformes</taxon>
        <taxon>Pleuronectoidei</taxon>
        <taxon>Pleuronectidae</taxon>
        <taxon>Pleuronectes</taxon>
    </lineage>
</organism>
<reference evidence="1" key="1">
    <citation type="submission" date="2020-03" db="EMBL/GenBank/DDBJ databases">
        <authorList>
            <person name="Weist P."/>
        </authorList>
    </citation>
    <scope>NUCLEOTIDE SEQUENCE</scope>
</reference>